<dbReference type="EMBL" id="JACASF010000015">
    <property type="protein sequence ID" value="KAF6429646.1"/>
    <property type="molecule type" value="Genomic_DNA"/>
</dbReference>
<accession>A0A7J8E307</accession>
<dbReference type="Proteomes" id="UP000550707">
    <property type="component" value="Unassembled WGS sequence"/>
</dbReference>
<evidence type="ECO:0000313" key="3">
    <source>
        <dbReference type="Proteomes" id="UP000550707"/>
    </source>
</evidence>
<evidence type="ECO:0000313" key="2">
    <source>
        <dbReference type="EMBL" id="KAF6429646.1"/>
    </source>
</evidence>
<keyword evidence="3" id="KW-1185">Reference proteome</keyword>
<name>A0A7J8E307_MOLMO</name>
<feature type="region of interest" description="Disordered" evidence="1">
    <location>
        <begin position="73"/>
        <end position="93"/>
    </location>
</feature>
<proteinExistence type="predicted"/>
<comment type="caution">
    <text evidence="2">The sequence shown here is derived from an EMBL/GenBank/DDBJ whole genome shotgun (WGS) entry which is preliminary data.</text>
</comment>
<gene>
    <name evidence="2" type="ORF">HJG59_009008</name>
</gene>
<sequence length="141" mass="15670">MCVCNWPLPLHYTDIDCWPCSRVQEQRQLCHHHCLPESPAAGPGSITEDPSSSSSLCRSPSVLTEYHAVSSVDPSSLMSSQQGPHRPPHLVPCTTRPRTTARPACLPPPVKVFLDRSQSIKSRRGDCFFRFAETCARLQKS</sequence>
<dbReference type="InParanoid" id="A0A7J8E307"/>
<reference evidence="2 3" key="1">
    <citation type="journal article" date="2020" name="Nature">
        <title>Six reference-quality genomes reveal evolution of bat adaptations.</title>
        <authorList>
            <person name="Jebb D."/>
            <person name="Huang Z."/>
            <person name="Pippel M."/>
            <person name="Hughes G.M."/>
            <person name="Lavrichenko K."/>
            <person name="Devanna P."/>
            <person name="Winkler S."/>
            <person name="Jermiin L.S."/>
            <person name="Skirmuntt E.C."/>
            <person name="Katzourakis A."/>
            <person name="Burkitt-Gray L."/>
            <person name="Ray D.A."/>
            <person name="Sullivan K.A.M."/>
            <person name="Roscito J.G."/>
            <person name="Kirilenko B.M."/>
            <person name="Davalos L.M."/>
            <person name="Corthals A.P."/>
            <person name="Power M.L."/>
            <person name="Jones G."/>
            <person name="Ransome R.D."/>
            <person name="Dechmann D.K.N."/>
            <person name="Locatelli A.G."/>
            <person name="Puechmaille S.J."/>
            <person name="Fedrigo O."/>
            <person name="Jarvis E.D."/>
            <person name="Hiller M."/>
            <person name="Vernes S.C."/>
            <person name="Myers E.W."/>
            <person name="Teeling E.C."/>
        </authorList>
    </citation>
    <scope>NUCLEOTIDE SEQUENCE [LARGE SCALE GENOMIC DNA]</scope>
    <source>
        <strain evidence="2">MMolMol1</strain>
        <tissue evidence="2">Muscle</tissue>
    </source>
</reference>
<organism evidence="2 3">
    <name type="scientific">Molossus molossus</name>
    <name type="common">Pallas' mastiff bat</name>
    <name type="synonym">Vespertilio molossus</name>
    <dbReference type="NCBI Taxonomy" id="27622"/>
    <lineage>
        <taxon>Eukaryota</taxon>
        <taxon>Metazoa</taxon>
        <taxon>Chordata</taxon>
        <taxon>Craniata</taxon>
        <taxon>Vertebrata</taxon>
        <taxon>Euteleostomi</taxon>
        <taxon>Mammalia</taxon>
        <taxon>Eutheria</taxon>
        <taxon>Laurasiatheria</taxon>
        <taxon>Chiroptera</taxon>
        <taxon>Yangochiroptera</taxon>
        <taxon>Molossidae</taxon>
        <taxon>Molossus</taxon>
    </lineage>
</organism>
<dbReference type="AlphaFoldDB" id="A0A7J8E307"/>
<protein>
    <submittedName>
        <fullName evidence="2">Uncharacterized protein</fullName>
    </submittedName>
</protein>
<evidence type="ECO:0000256" key="1">
    <source>
        <dbReference type="SAM" id="MobiDB-lite"/>
    </source>
</evidence>